<sequence>MTQDACEAADEKTRERPAVVCEFAMALGLTQFSPADGVWADYAPALPGPSC</sequence>
<evidence type="ECO:0000313" key="1">
    <source>
        <dbReference type="EMBL" id="EHP90456.1"/>
    </source>
</evidence>
<dbReference type="RefSeq" id="WP_003603884.1">
    <property type="nucleotide sequence ID" value="NZ_AGJK01000182.1"/>
</dbReference>
<name>H1KPV3_METEX</name>
<dbReference type="Proteomes" id="UP000004382">
    <property type="component" value="Unassembled WGS sequence"/>
</dbReference>
<comment type="caution">
    <text evidence="1">The sequence shown here is derived from an EMBL/GenBank/DDBJ whole genome shotgun (WGS) entry which is preliminary data.</text>
</comment>
<evidence type="ECO:0000313" key="2">
    <source>
        <dbReference type="Proteomes" id="UP000004382"/>
    </source>
</evidence>
<proteinExistence type="predicted"/>
<protein>
    <submittedName>
        <fullName evidence="1">Uncharacterized protein</fullName>
    </submittedName>
</protein>
<accession>H1KPV3</accession>
<organism evidence="1 2">
    <name type="scientific">Methylorubrum extorquens DSM 13060</name>
    <dbReference type="NCBI Taxonomy" id="882800"/>
    <lineage>
        <taxon>Bacteria</taxon>
        <taxon>Pseudomonadati</taxon>
        <taxon>Pseudomonadota</taxon>
        <taxon>Alphaproteobacteria</taxon>
        <taxon>Hyphomicrobiales</taxon>
        <taxon>Methylobacteriaceae</taxon>
        <taxon>Methylorubrum</taxon>
    </lineage>
</organism>
<gene>
    <name evidence="1" type="ORF">MetexDRAFT_4666</name>
</gene>
<dbReference type="PATRIC" id="fig|882800.3.peg.4571"/>
<dbReference type="AlphaFoldDB" id="H1KPV3"/>
<dbReference type="EMBL" id="AGJK01000182">
    <property type="protein sequence ID" value="EHP90456.1"/>
    <property type="molecule type" value="Genomic_DNA"/>
</dbReference>
<reference evidence="1 2" key="1">
    <citation type="submission" date="2011-09" db="EMBL/GenBank/DDBJ databases">
        <title>The draft genome of Methylobacterium extorquens DSM 13060.</title>
        <authorList>
            <consortium name="US DOE Joint Genome Institute (JGI-PGF)"/>
            <person name="Lucas S."/>
            <person name="Han J."/>
            <person name="Lapidus A."/>
            <person name="Cheng J.-F."/>
            <person name="Goodwin L."/>
            <person name="Pitluck S."/>
            <person name="Peters L."/>
            <person name="Land M.L."/>
            <person name="Hauser L."/>
            <person name="Koskimaki J."/>
            <person name="Halonen O."/>
            <person name="Pirttila A."/>
            <person name="Frank C."/>
            <person name="Woyke T.J."/>
        </authorList>
    </citation>
    <scope>NUCLEOTIDE SEQUENCE [LARGE SCALE GENOMIC DNA]</scope>
    <source>
        <strain evidence="1 2">DSM 13060</strain>
    </source>
</reference>